<evidence type="ECO:0000313" key="2">
    <source>
        <dbReference type="Proteomes" id="UP000240357"/>
    </source>
</evidence>
<dbReference type="AlphaFoldDB" id="A0A2T2YC59"/>
<comment type="caution">
    <text evidence="1">The sequence shown here is derived from an EMBL/GenBank/DDBJ whole genome shotgun (WGS) entry which is preliminary data.</text>
</comment>
<dbReference type="Proteomes" id="UP000240357">
    <property type="component" value="Unassembled WGS sequence"/>
</dbReference>
<dbReference type="RefSeq" id="WP_106927410.1">
    <property type="nucleotide sequence ID" value="NZ_PYFT01000001.1"/>
</dbReference>
<organism evidence="1 2">
    <name type="scientific">Adhaeribacter arboris</name>
    <dbReference type="NCBI Taxonomy" id="2072846"/>
    <lineage>
        <taxon>Bacteria</taxon>
        <taxon>Pseudomonadati</taxon>
        <taxon>Bacteroidota</taxon>
        <taxon>Cytophagia</taxon>
        <taxon>Cytophagales</taxon>
        <taxon>Hymenobacteraceae</taxon>
        <taxon>Adhaeribacter</taxon>
    </lineage>
</organism>
<dbReference type="EMBL" id="PYFT01000001">
    <property type="protein sequence ID" value="PSR53111.1"/>
    <property type="molecule type" value="Genomic_DNA"/>
</dbReference>
<sequence length="70" mass="8202">MRILEERRTMLMTMAAQDRGKGQTRWAEMQQERANEMKVHVDRIREILLSRNAAPHNLNLNNQDNGREAG</sequence>
<reference evidence="1 2" key="1">
    <citation type="submission" date="2018-03" db="EMBL/GenBank/DDBJ databases">
        <title>Adhaeribacter sp. HMF7605 Genome sequencing and assembly.</title>
        <authorList>
            <person name="Kang H."/>
            <person name="Kang J."/>
            <person name="Cha I."/>
            <person name="Kim H."/>
            <person name="Joh K."/>
        </authorList>
    </citation>
    <scope>NUCLEOTIDE SEQUENCE [LARGE SCALE GENOMIC DNA]</scope>
    <source>
        <strain evidence="1 2">HMF7605</strain>
    </source>
</reference>
<evidence type="ECO:0000313" key="1">
    <source>
        <dbReference type="EMBL" id="PSR53111.1"/>
    </source>
</evidence>
<name>A0A2T2YC59_9BACT</name>
<keyword evidence="2" id="KW-1185">Reference proteome</keyword>
<accession>A0A2T2YC59</accession>
<protein>
    <submittedName>
        <fullName evidence="1">Uncharacterized protein</fullName>
    </submittedName>
</protein>
<gene>
    <name evidence="1" type="ORF">AHMF7605_06005</name>
</gene>
<proteinExistence type="predicted"/>
<dbReference type="OrthoDB" id="1524092at2"/>